<evidence type="ECO:0000256" key="4">
    <source>
        <dbReference type="ARBA" id="ARBA00022723"/>
    </source>
</evidence>
<evidence type="ECO:0000313" key="10">
    <source>
        <dbReference type="Proteomes" id="UP001297370"/>
    </source>
</evidence>
<reference evidence="9" key="1">
    <citation type="submission" date="2021-10" db="EMBL/GenBank/DDBJ databases">
        <title>Collection of gut derived symbiotic bacterial strains cultured from healthy donors.</title>
        <authorList>
            <person name="Lin H."/>
            <person name="Littmann E."/>
            <person name="Claire K."/>
            <person name="Pamer E."/>
        </authorList>
    </citation>
    <scope>NUCLEOTIDE SEQUENCE</scope>
    <source>
        <strain evidence="9">MSK.23.18</strain>
    </source>
</reference>
<dbReference type="GO" id="GO:0051539">
    <property type="term" value="F:4 iron, 4 sulfur cluster binding"/>
    <property type="evidence" value="ECO:0007669"/>
    <property type="project" value="UniProtKB-KW"/>
</dbReference>
<dbReference type="GO" id="GO:0046872">
    <property type="term" value="F:metal ion binding"/>
    <property type="evidence" value="ECO:0007669"/>
    <property type="project" value="UniProtKB-KW"/>
</dbReference>
<dbReference type="InterPro" id="IPR058240">
    <property type="entry name" value="rSAM_sf"/>
</dbReference>
<evidence type="ECO:0000256" key="7">
    <source>
        <dbReference type="SAM" id="Coils"/>
    </source>
</evidence>
<feature type="domain" description="Radical SAM core" evidence="8">
    <location>
        <begin position="93"/>
        <end position="243"/>
    </location>
</feature>
<gene>
    <name evidence="9" type="ORF">LIQ08_17000</name>
</gene>
<evidence type="ECO:0000259" key="8">
    <source>
        <dbReference type="Pfam" id="PF04055"/>
    </source>
</evidence>
<organism evidence="9 10">
    <name type="scientific">Mediterraneibacter gnavus</name>
    <name type="common">Ruminococcus gnavus</name>
    <dbReference type="NCBI Taxonomy" id="33038"/>
    <lineage>
        <taxon>Bacteria</taxon>
        <taxon>Bacillati</taxon>
        <taxon>Bacillota</taxon>
        <taxon>Clostridia</taxon>
        <taxon>Lachnospirales</taxon>
        <taxon>Lachnospiraceae</taxon>
        <taxon>Mediterraneibacter</taxon>
    </lineage>
</organism>
<dbReference type="CDD" id="cd01335">
    <property type="entry name" value="Radical_SAM"/>
    <property type="match status" value="1"/>
</dbReference>
<dbReference type="InterPro" id="IPR007197">
    <property type="entry name" value="rSAM"/>
</dbReference>
<dbReference type="PANTHER" id="PTHR43787">
    <property type="entry name" value="FEMO COFACTOR BIOSYNTHESIS PROTEIN NIFB-RELATED"/>
    <property type="match status" value="1"/>
</dbReference>
<evidence type="ECO:0000256" key="3">
    <source>
        <dbReference type="ARBA" id="ARBA00022691"/>
    </source>
</evidence>
<comment type="cofactor">
    <cofactor evidence="1">
        <name>[4Fe-4S] cluster</name>
        <dbReference type="ChEBI" id="CHEBI:49883"/>
    </cofactor>
</comment>
<dbReference type="RefSeq" id="WP_173867682.1">
    <property type="nucleotide sequence ID" value="NZ_JAAIQY010000037.1"/>
</dbReference>
<dbReference type="Pfam" id="PF04055">
    <property type="entry name" value="Radical_SAM"/>
    <property type="match status" value="1"/>
</dbReference>
<keyword evidence="4" id="KW-0479">Metal-binding</keyword>
<protein>
    <submittedName>
        <fullName evidence="9">SPASM domain-containing protein</fullName>
    </submittedName>
</protein>
<evidence type="ECO:0000256" key="1">
    <source>
        <dbReference type="ARBA" id="ARBA00001966"/>
    </source>
</evidence>
<dbReference type="InterPro" id="IPR023885">
    <property type="entry name" value="4Fe4S-binding_SPASM_dom"/>
</dbReference>
<dbReference type="Gene3D" id="3.20.20.70">
    <property type="entry name" value="Aldolase class I"/>
    <property type="match status" value="1"/>
</dbReference>
<accession>A0AAJ1B8E0</accession>
<keyword evidence="6" id="KW-0411">Iron-sulfur</keyword>
<dbReference type="SFLD" id="SFLDG01067">
    <property type="entry name" value="SPASM/twitch_domain_containing"/>
    <property type="match status" value="1"/>
</dbReference>
<dbReference type="GO" id="GO:0003824">
    <property type="term" value="F:catalytic activity"/>
    <property type="evidence" value="ECO:0007669"/>
    <property type="project" value="InterPro"/>
</dbReference>
<evidence type="ECO:0000313" key="9">
    <source>
        <dbReference type="EMBL" id="MCB5620829.1"/>
    </source>
</evidence>
<evidence type="ECO:0000256" key="5">
    <source>
        <dbReference type="ARBA" id="ARBA00023004"/>
    </source>
</evidence>
<dbReference type="EMBL" id="JAJBOM010000036">
    <property type="protein sequence ID" value="MCB5620829.1"/>
    <property type="molecule type" value="Genomic_DNA"/>
</dbReference>
<comment type="caution">
    <text evidence="9">The sequence shown here is derived from an EMBL/GenBank/DDBJ whole genome shotgun (WGS) entry which is preliminary data.</text>
</comment>
<evidence type="ECO:0000256" key="6">
    <source>
        <dbReference type="ARBA" id="ARBA00023014"/>
    </source>
</evidence>
<keyword evidence="2" id="KW-0004">4Fe-4S</keyword>
<feature type="coiled-coil region" evidence="7">
    <location>
        <begin position="402"/>
        <end position="429"/>
    </location>
</feature>
<dbReference type="PANTHER" id="PTHR43787:SF3">
    <property type="entry name" value="ARYLSULFATASE REGULATORY PROTEIN"/>
    <property type="match status" value="1"/>
</dbReference>
<proteinExistence type="predicted"/>
<dbReference type="InterPro" id="IPR013785">
    <property type="entry name" value="Aldolase_TIM"/>
</dbReference>
<evidence type="ECO:0000256" key="2">
    <source>
        <dbReference type="ARBA" id="ARBA00022485"/>
    </source>
</evidence>
<keyword evidence="7" id="KW-0175">Coiled coil</keyword>
<keyword evidence="5" id="KW-0408">Iron</keyword>
<dbReference type="Proteomes" id="UP001297370">
    <property type="component" value="Unassembled WGS sequence"/>
</dbReference>
<sequence>MKESKYNFYARQDDDIWIYNSVSKKVVKIKDSVLKNLKKSIVSLSEEELQKDFGNLIEYGMLCPDLEKEEKQCIENLQKDKMKPKLELTIMASTACNFRCEYCYEELMPKTIDSEFSSVFIKYIEKNVEHFESIFIDWFGGEPLLARKEIILISSQVKSICRLQQVPYVGSITTNGYFLDYKTFLKLLNQNILFYQVTIDGNKEWHDKYRPLKSGEGTYDVIIKNLLQIKKYAPIYRTFRIVIRNNVSKQNYTSCQKFIRIFNQLFQDDKRFQLFQFPIKDWGGERIKKMSNELFDEREVLNKDRNDILESMVASCCLASKRNGFVIDPELKVYKCHHYIQKKYELKYKNEIGYLDKKGNMYLDEKLNIQWTMQIISELCRQCKYLPNCMIICPLQDIKPYRGCKEEKRKQLENKIQEYIRRRVENERCEFYEGSIL</sequence>
<keyword evidence="3" id="KW-0949">S-adenosyl-L-methionine</keyword>
<name>A0AAJ1B8E0_MEDGN</name>
<dbReference type="SUPFAM" id="SSF102114">
    <property type="entry name" value="Radical SAM enzymes"/>
    <property type="match status" value="1"/>
</dbReference>
<dbReference type="AlphaFoldDB" id="A0AAJ1B8E0"/>
<dbReference type="NCBIfam" id="TIGR04085">
    <property type="entry name" value="rSAM_more_4Fe4S"/>
    <property type="match status" value="1"/>
</dbReference>
<dbReference type="SFLD" id="SFLDS00029">
    <property type="entry name" value="Radical_SAM"/>
    <property type="match status" value="1"/>
</dbReference>